<protein>
    <submittedName>
        <fullName evidence="1">Uncharacterized protein</fullName>
    </submittedName>
</protein>
<dbReference type="RefSeq" id="WP_153413454.1">
    <property type="nucleotide sequence ID" value="NZ_WISB01000124.1"/>
</dbReference>
<evidence type="ECO:0000313" key="1">
    <source>
        <dbReference type="EMBL" id="MQW71893.1"/>
    </source>
</evidence>
<proteinExistence type="predicted"/>
<sequence>MIRIQRHSETAAGKIAAAPRCLRSLEERLADDMRELAFSGQDVSVEMLKYRGWSEPTLKRLLPEAAKIARRQSVRQVA</sequence>
<gene>
    <name evidence="1" type="ORF">GHJ91_22755</name>
</gene>
<dbReference type="EMBL" id="WISB01000124">
    <property type="protein sequence ID" value="MQW71893.1"/>
    <property type="molecule type" value="Genomic_DNA"/>
</dbReference>
<dbReference type="AlphaFoldDB" id="A0A6G1WQF5"/>
<reference evidence="1" key="1">
    <citation type="journal article" date="2013" name="Genome Biol.">
        <title>Comparative genomics of the core and accessory genomes of 48 Sinorhizobium strains comprising five genospecies.</title>
        <authorList>
            <person name="Sugawara M."/>
            <person name="Epstein B."/>
            <person name="Badgley B.D."/>
            <person name="Unno T."/>
            <person name="Xu L."/>
            <person name="Reese J."/>
            <person name="Gyaneshwar P."/>
            <person name="Denny R."/>
            <person name="Mudge J."/>
            <person name="Bharti A.K."/>
            <person name="Farmer A.D."/>
            <person name="May G.D."/>
            <person name="Woodward J.E."/>
            <person name="Medigue C."/>
            <person name="Vallenet D."/>
            <person name="Lajus A."/>
            <person name="Rouy Z."/>
            <person name="Martinez-Vaz B."/>
            <person name="Tiffin P."/>
            <person name="Young N.D."/>
            <person name="Sadowsky M.J."/>
        </authorList>
    </citation>
    <scope>NUCLEOTIDE SEQUENCE</scope>
    <source>
        <strain evidence="1">M1</strain>
    </source>
</reference>
<organism evidence="1">
    <name type="scientific">Sinorhizobium medicae</name>
    <dbReference type="NCBI Taxonomy" id="110321"/>
    <lineage>
        <taxon>Bacteria</taxon>
        <taxon>Pseudomonadati</taxon>
        <taxon>Pseudomonadota</taxon>
        <taxon>Alphaproteobacteria</taxon>
        <taxon>Hyphomicrobiales</taxon>
        <taxon>Rhizobiaceae</taxon>
        <taxon>Sinorhizobium/Ensifer group</taxon>
        <taxon>Sinorhizobium</taxon>
    </lineage>
</organism>
<comment type="caution">
    <text evidence="1">The sequence shown here is derived from an EMBL/GenBank/DDBJ whole genome shotgun (WGS) entry which is preliminary data.</text>
</comment>
<name>A0A6G1WQF5_9HYPH</name>
<accession>A0A6G1WQF5</accession>